<keyword evidence="6" id="KW-1185">Reference proteome</keyword>
<dbReference type="CDD" id="cd01184">
    <property type="entry name" value="INT_C_like_1"/>
    <property type="match status" value="1"/>
</dbReference>
<dbReference type="SUPFAM" id="SSF56349">
    <property type="entry name" value="DNA breaking-rejoining enzymes"/>
    <property type="match status" value="1"/>
</dbReference>
<evidence type="ECO:0000256" key="2">
    <source>
        <dbReference type="ARBA" id="ARBA00022908"/>
    </source>
</evidence>
<evidence type="ECO:0000256" key="4">
    <source>
        <dbReference type="ARBA" id="ARBA00023172"/>
    </source>
</evidence>
<dbReference type="InterPro" id="IPR050090">
    <property type="entry name" value="Tyrosine_recombinase_XerCD"/>
</dbReference>
<proteinExistence type="inferred from homology"/>
<keyword evidence="4" id="KW-0233">DNA recombination</keyword>
<dbReference type="EMBL" id="AP007255">
    <property type="protein sequence ID" value="BAE53238.1"/>
    <property type="molecule type" value="Genomic_DNA"/>
</dbReference>
<keyword evidence="2" id="KW-0229">DNA integration</keyword>
<dbReference type="AlphaFoldDB" id="Q2VYT7"/>
<sequence length="506" mass="57124">MTDELFLMVKRRPDLTTAQINDLLREWYAGALEHWEEMRGFGNMPVCVGAAKQMATDYADGVKHDRTFLVEELADELFAQAGIQALQGSDTYTRVCRGLLRAVADLNRVQAARLEGDYTVAPMDPLFAVQAGSQATSRKKALPKLSEAFTRYSRAKAKSWGPDQAKANVDARELFKEWCGDRRIDRYERTDFTDFATMLQGLPRMRGKVPALTGKPLSELVAMAEKDAKIKTLAPPTVKRHTGIISTFFGWCVDEHGLEANLARGAFKWKRTYRRSEERAAWTPEQLRLLFSSPLYHGAASTRFRTKPRSGPHLLRNARYWLPLLGAFHPIRLEEVAQLRLEDVQEDGGIPFLHVHATEDEEGADLPKRKVKTAAGWRRIPLHPILVELGFLDYVAGLLDSNEKMVFPDLEPGGTAMRFGYLFSKWFPDYIRSLGITGVSYHSLRHSVITALQRAKVHPDLMDQLDGHDTPVERGRYGKGFVIKDWHEAISAIAYEGITAALMRGR</sequence>
<evidence type="ECO:0000313" key="6">
    <source>
        <dbReference type="Proteomes" id="UP000007058"/>
    </source>
</evidence>
<evidence type="ECO:0000313" key="5">
    <source>
        <dbReference type="EMBL" id="BAE53238.1"/>
    </source>
</evidence>
<dbReference type="PANTHER" id="PTHR30349">
    <property type="entry name" value="PHAGE INTEGRASE-RELATED"/>
    <property type="match status" value="1"/>
</dbReference>
<dbReference type="GO" id="GO:0003677">
    <property type="term" value="F:DNA binding"/>
    <property type="evidence" value="ECO:0007669"/>
    <property type="project" value="UniProtKB-KW"/>
</dbReference>
<protein>
    <submittedName>
        <fullName evidence="5">Integrase</fullName>
    </submittedName>
</protein>
<dbReference type="GO" id="GO:0006310">
    <property type="term" value="P:DNA recombination"/>
    <property type="evidence" value="ECO:0007669"/>
    <property type="project" value="UniProtKB-KW"/>
</dbReference>
<dbReference type="InterPro" id="IPR011010">
    <property type="entry name" value="DNA_brk_join_enz"/>
</dbReference>
<dbReference type="KEGG" id="mag:amb4434"/>
<evidence type="ECO:0000256" key="3">
    <source>
        <dbReference type="ARBA" id="ARBA00023125"/>
    </source>
</evidence>
<dbReference type="InterPro" id="IPR013762">
    <property type="entry name" value="Integrase-like_cat_sf"/>
</dbReference>
<dbReference type="InterPro" id="IPR010998">
    <property type="entry name" value="Integrase_recombinase_N"/>
</dbReference>
<dbReference type="STRING" id="342108.amb4434"/>
<dbReference type="Proteomes" id="UP000007058">
    <property type="component" value="Chromosome"/>
</dbReference>
<dbReference type="Gene3D" id="1.10.443.10">
    <property type="entry name" value="Intergrase catalytic core"/>
    <property type="match status" value="1"/>
</dbReference>
<evidence type="ECO:0000256" key="1">
    <source>
        <dbReference type="ARBA" id="ARBA00008857"/>
    </source>
</evidence>
<dbReference type="Gene3D" id="1.10.150.130">
    <property type="match status" value="1"/>
</dbReference>
<dbReference type="PANTHER" id="PTHR30349:SF41">
    <property type="entry name" value="INTEGRASE_RECOMBINASE PROTEIN MJ0367-RELATED"/>
    <property type="match status" value="1"/>
</dbReference>
<dbReference type="GO" id="GO:0015074">
    <property type="term" value="P:DNA integration"/>
    <property type="evidence" value="ECO:0007669"/>
    <property type="project" value="UniProtKB-KW"/>
</dbReference>
<reference evidence="5 6" key="1">
    <citation type="journal article" date="2005" name="DNA Res.">
        <title>Complete genome sequence of the facultative anaerobic magnetotactic bacterium Magnetospirillum sp. strain AMB-1.</title>
        <authorList>
            <person name="Matsunaga T."/>
            <person name="Okamura Y."/>
            <person name="Fukuda Y."/>
            <person name="Wahyudi A.T."/>
            <person name="Murase Y."/>
            <person name="Takeyama H."/>
        </authorList>
    </citation>
    <scope>NUCLEOTIDE SEQUENCE [LARGE SCALE GENOMIC DNA]</scope>
    <source>
        <strain evidence="6">ATCC 700264 / AMB-1</strain>
    </source>
</reference>
<comment type="similarity">
    <text evidence="1">Belongs to the 'phage' integrase family.</text>
</comment>
<keyword evidence="3" id="KW-0238">DNA-binding</keyword>
<dbReference type="HOGENOM" id="CLU_022238_3_0_5"/>
<name>Q2VYT7_PARM1</name>
<accession>Q2VYT7</accession>
<gene>
    <name evidence="5" type="ordered locus">amb4434</name>
</gene>
<organism evidence="5 6">
    <name type="scientific">Paramagnetospirillum magneticum (strain ATCC 700264 / AMB-1)</name>
    <name type="common">Magnetospirillum magneticum</name>
    <dbReference type="NCBI Taxonomy" id="342108"/>
    <lineage>
        <taxon>Bacteria</taxon>
        <taxon>Pseudomonadati</taxon>
        <taxon>Pseudomonadota</taxon>
        <taxon>Alphaproteobacteria</taxon>
        <taxon>Rhodospirillales</taxon>
        <taxon>Magnetospirillaceae</taxon>
        <taxon>Paramagnetospirillum</taxon>
    </lineage>
</organism>